<protein>
    <submittedName>
        <fullName evidence="1">Uncharacterized protein</fullName>
    </submittedName>
</protein>
<reference evidence="1 2" key="1">
    <citation type="submission" date="2024-07" db="EMBL/GenBank/DDBJ databases">
        <title>Section-level genome sequencing and comparative genomics of Aspergillus sections Usti and Cavernicolus.</title>
        <authorList>
            <consortium name="Lawrence Berkeley National Laboratory"/>
            <person name="Nybo J.L."/>
            <person name="Vesth T.C."/>
            <person name="Theobald S."/>
            <person name="Frisvad J.C."/>
            <person name="Larsen T.O."/>
            <person name="Kjaerboelling I."/>
            <person name="Rothschild-Mancinelli K."/>
            <person name="Lyhne E.K."/>
            <person name="Kogle M.E."/>
            <person name="Barry K."/>
            <person name="Clum A."/>
            <person name="Na H."/>
            <person name="Ledsgaard L."/>
            <person name="Lin J."/>
            <person name="Lipzen A."/>
            <person name="Kuo A."/>
            <person name="Riley R."/>
            <person name="Mondo S."/>
            <person name="LaButti K."/>
            <person name="Haridas S."/>
            <person name="Pangalinan J."/>
            <person name="Salamov A.A."/>
            <person name="Simmons B.A."/>
            <person name="Magnuson J.K."/>
            <person name="Chen J."/>
            <person name="Drula E."/>
            <person name="Henrissat B."/>
            <person name="Wiebenga A."/>
            <person name="Lubbers R.J."/>
            <person name="Gomes A.C."/>
            <person name="Makela M.R."/>
            <person name="Stajich J."/>
            <person name="Grigoriev I.V."/>
            <person name="Mortensen U.H."/>
            <person name="De vries R.P."/>
            <person name="Baker S.E."/>
            <person name="Andersen M.R."/>
        </authorList>
    </citation>
    <scope>NUCLEOTIDE SEQUENCE [LARGE SCALE GENOMIC DNA]</scope>
    <source>
        <strain evidence="1 2">CBS 600.67</strain>
    </source>
</reference>
<proteinExistence type="predicted"/>
<keyword evidence="2" id="KW-1185">Reference proteome</keyword>
<comment type="caution">
    <text evidence="1">The sequence shown here is derived from an EMBL/GenBank/DDBJ whole genome shotgun (WGS) entry which is preliminary data.</text>
</comment>
<dbReference type="Proteomes" id="UP001610335">
    <property type="component" value="Unassembled WGS sequence"/>
</dbReference>
<sequence length="178" mass="20126">MLNGQPPVTPAAFRRDQLTRHGLIVADENPDRITLMIDVPNADNPSDAINTQAQFTEELYTRLVAWALHEVENRLLTQRFSNASGPPPANHGRIAITIVTDKETPYGVYLAVEQALQNLCRRLNEARETGVVCIREEKTSYGDMTIEWITGGHSSDLWWEGIEVIPRWKPEFLAHLPK</sequence>
<evidence type="ECO:0000313" key="1">
    <source>
        <dbReference type="EMBL" id="KAL2824940.1"/>
    </source>
</evidence>
<name>A0ABR4IB31_9EURO</name>
<dbReference type="EMBL" id="JBFXLS010000040">
    <property type="protein sequence ID" value="KAL2824940.1"/>
    <property type="molecule type" value="Genomic_DNA"/>
</dbReference>
<gene>
    <name evidence="1" type="ORF">BDW59DRAFT_162131</name>
</gene>
<evidence type="ECO:0000313" key="2">
    <source>
        <dbReference type="Proteomes" id="UP001610335"/>
    </source>
</evidence>
<organism evidence="1 2">
    <name type="scientific">Aspergillus cavernicola</name>
    <dbReference type="NCBI Taxonomy" id="176166"/>
    <lineage>
        <taxon>Eukaryota</taxon>
        <taxon>Fungi</taxon>
        <taxon>Dikarya</taxon>
        <taxon>Ascomycota</taxon>
        <taxon>Pezizomycotina</taxon>
        <taxon>Eurotiomycetes</taxon>
        <taxon>Eurotiomycetidae</taxon>
        <taxon>Eurotiales</taxon>
        <taxon>Aspergillaceae</taxon>
        <taxon>Aspergillus</taxon>
        <taxon>Aspergillus subgen. Nidulantes</taxon>
    </lineage>
</organism>
<accession>A0ABR4IB31</accession>